<protein>
    <submittedName>
        <fullName evidence="9">Vancomycin high temperature exclusion protein</fullName>
    </submittedName>
</protein>
<proteinExistence type="predicted"/>
<keyword evidence="6" id="KW-0472">Membrane</keyword>
<evidence type="ECO:0000256" key="3">
    <source>
        <dbReference type="ARBA" id="ARBA00022519"/>
    </source>
</evidence>
<comment type="function">
    <text evidence="7">Participates in the barrier function of the cell envelope.</text>
</comment>
<evidence type="ECO:0000256" key="1">
    <source>
        <dbReference type="ARBA" id="ARBA00004377"/>
    </source>
</evidence>
<dbReference type="eggNOG" id="COG2949">
    <property type="taxonomic scope" value="Bacteria"/>
</dbReference>
<comment type="caution">
    <text evidence="9">The sequence shown here is derived from an EMBL/GenBank/DDBJ whole genome shotgun (WGS) entry which is preliminary data.</text>
</comment>
<keyword evidence="5" id="KW-1133">Transmembrane helix</keyword>
<feature type="domain" description="DUF218" evidence="8">
    <location>
        <begin position="34"/>
        <end position="153"/>
    </location>
</feature>
<dbReference type="PANTHER" id="PTHR30336">
    <property type="entry name" value="INNER MEMBRANE PROTEIN, PROBABLE PERMEASE"/>
    <property type="match status" value="1"/>
</dbReference>
<dbReference type="EMBL" id="BBLT01000007">
    <property type="protein sequence ID" value="GAL86241.1"/>
    <property type="molecule type" value="Genomic_DNA"/>
</dbReference>
<comment type="subcellular location">
    <subcellularLocation>
        <location evidence="1">Cell inner membrane</location>
        <topology evidence="1">Single-pass membrane protein</topology>
    </subcellularLocation>
</comment>
<keyword evidence="10" id="KW-1185">Reference proteome</keyword>
<evidence type="ECO:0000259" key="8">
    <source>
        <dbReference type="Pfam" id="PF02698"/>
    </source>
</evidence>
<dbReference type="InterPro" id="IPR051599">
    <property type="entry name" value="Cell_Envelope_Assoc"/>
</dbReference>
<keyword evidence="3" id="KW-0997">Cell inner membrane</keyword>
<dbReference type="OrthoDB" id="9782395at2"/>
<evidence type="ECO:0000313" key="10">
    <source>
        <dbReference type="Proteomes" id="UP000030185"/>
    </source>
</evidence>
<dbReference type="AlphaFoldDB" id="A0A098LH08"/>
<keyword evidence="4" id="KW-0812">Transmembrane</keyword>
<evidence type="ECO:0000313" key="9">
    <source>
        <dbReference type="EMBL" id="GAL86241.1"/>
    </source>
</evidence>
<dbReference type="STRING" id="153721.MYP_3470"/>
<keyword evidence="2" id="KW-1003">Cell membrane</keyword>
<sequence>MSVLIIFLCNLWVVHSTEQQVYYDVNQVPAKNIALVLGTSKYFRTGKPNLFFHNRIEAARKLYQKGKAKFFILSGDNSLTYYNEPQDMKNALVKAGIPDSVIQLDYAGFRTFDSVVRSKKVFDQTSVIIITQEFHIYRALFISNYYGMNSVGFVAEKVEMKHSFYTKTREYLARCKAVIDLYILKKKPKYLGQKIQIKI</sequence>
<evidence type="ECO:0000256" key="4">
    <source>
        <dbReference type="ARBA" id="ARBA00022692"/>
    </source>
</evidence>
<organism evidence="9 10">
    <name type="scientific">Sporocytophaga myxococcoides</name>
    <dbReference type="NCBI Taxonomy" id="153721"/>
    <lineage>
        <taxon>Bacteria</taxon>
        <taxon>Pseudomonadati</taxon>
        <taxon>Bacteroidota</taxon>
        <taxon>Cytophagia</taxon>
        <taxon>Cytophagales</taxon>
        <taxon>Cytophagaceae</taxon>
        <taxon>Sporocytophaga</taxon>
    </lineage>
</organism>
<dbReference type="GO" id="GO:0005886">
    <property type="term" value="C:plasma membrane"/>
    <property type="evidence" value="ECO:0007669"/>
    <property type="project" value="UniProtKB-SubCell"/>
</dbReference>
<evidence type="ECO:0000256" key="5">
    <source>
        <dbReference type="ARBA" id="ARBA00022989"/>
    </source>
</evidence>
<evidence type="ECO:0000256" key="2">
    <source>
        <dbReference type="ARBA" id="ARBA00022475"/>
    </source>
</evidence>
<evidence type="ECO:0000256" key="7">
    <source>
        <dbReference type="ARBA" id="ARBA00037355"/>
    </source>
</evidence>
<dbReference type="Pfam" id="PF02698">
    <property type="entry name" value="DUF218"/>
    <property type="match status" value="1"/>
</dbReference>
<gene>
    <name evidence="9" type="ORF">MYP_3470</name>
</gene>
<accession>A0A098LH08</accession>
<evidence type="ECO:0000256" key="6">
    <source>
        <dbReference type="ARBA" id="ARBA00023136"/>
    </source>
</evidence>
<dbReference type="PANTHER" id="PTHR30336:SF0">
    <property type="entry name" value="PROTEIN SANA"/>
    <property type="match status" value="1"/>
</dbReference>
<dbReference type="InterPro" id="IPR003848">
    <property type="entry name" value="DUF218"/>
</dbReference>
<name>A0A098LH08_9BACT</name>
<dbReference type="CDD" id="cd06259">
    <property type="entry name" value="YdcF-like"/>
    <property type="match status" value="1"/>
</dbReference>
<dbReference type="Proteomes" id="UP000030185">
    <property type="component" value="Unassembled WGS sequence"/>
</dbReference>
<reference evidence="9 10" key="1">
    <citation type="submission" date="2014-09" db="EMBL/GenBank/DDBJ databases">
        <title>Sporocytophaga myxococcoides PG-01 genome sequencing.</title>
        <authorList>
            <person name="Liu L."/>
            <person name="Gao P.J."/>
            <person name="Chen G.J."/>
            <person name="Wang L.S."/>
        </authorList>
    </citation>
    <scope>NUCLEOTIDE SEQUENCE [LARGE SCALE GENOMIC DNA]</scope>
    <source>
        <strain evidence="9 10">PG-01</strain>
    </source>
</reference>